<dbReference type="AlphaFoldDB" id="A0A923EEN6"/>
<accession>A0A923EEN6</accession>
<dbReference type="InterPro" id="IPR036388">
    <property type="entry name" value="WH-like_DNA-bd_sf"/>
</dbReference>
<keyword evidence="4" id="KW-0804">Transcription</keyword>
<dbReference type="Pfam" id="PF03965">
    <property type="entry name" value="Penicillinase_R"/>
    <property type="match status" value="1"/>
</dbReference>
<comment type="caution">
    <text evidence="5">The sequence shown here is derived from an EMBL/GenBank/DDBJ whole genome shotgun (WGS) entry which is preliminary data.</text>
</comment>
<dbReference type="GO" id="GO:0003677">
    <property type="term" value="F:DNA binding"/>
    <property type="evidence" value="ECO:0007669"/>
    <property type="project" value="UniProtKB-KW"/>
</dbReference>
<dbReference type="Gene3D" id="1.10.4040.10">
    <property type="entry name" value="Penicillinase repressor domain"/>
    <property type="match status" value="1"/>
</dbReference>
<dbReference type="Proteomes" id="UP000563151">
    <property type="component" value="Unassembled WGS sequence"/>
</dbReference>
<evidence type="ECO:0000256" key="1">
    <source>
        <dbReference type="ARBA" id="ARBA00011046"/>
    </source>
</evidence>
<name>A0A923EEN6_CLOTT</name>
<dbReference type="SUPFAM" id="SSF46785">
    <property type="entry name" value="Winged helix' DNA-binding domain"/>
    <property type="match status" value="1"/>
</dbReference>
<sequence>MINISKISHSEWQIMNFIWNNSTCTANEVVEALSKTSNWKPKTIRTLINRLVNKGILGYEIDKKDKKTYHYFALISEKECKKEESKSFLKRVFNGSVNSMLVNFISENELSSEEIDELKSILDRKKKG</sequence>
<dbReference type="Gene3D" id="1.10.10.10">
    <property type="entry name" value="Winged helix-like DNA-binding domain superfamily/Winged helix DNA-binding domain"/>
    <property type="match status" value="1"/>
</dbReference>
<dbReference type="EMBL" id="JAAZWO010000034">
    <property type="protein sequence ID" value="MBC2399725.1"/>
    <property type="molecule type" value="Genomic_DNA"/>
</dbReference>
<evidence type="ECO:0000256" key="4">
    <source>
        <dbReference type="ARBA" id="ARBA00023163"/>
    </source>
</evidence>
<dbReference type="InterPro" id="IPR036390">
    <property type="entry name" value="WH_DNA-bd_sf"/>
</dbReference>
<keyword evidence="6" id="KW-1185">Reference proteome</keyword>
<protein>
    <submittedName>
        <fullName evidence="5">BlaI/MecI/CopY family transcriptional regulator</fullName>
    </submittedName>
</protein>
<organism evidence="5 6">
    <name type="scientific">Clostridium tetanomorphum</name>
    <dbReference type="NCBI Taxonomy" id="1553"/>
    <lineage>
        <taxon>Bacteria</taxon>
        <taxon>Bacillati</taxon>
        <taxon>Bacillota</taxon>
        <taxon>Clostridia</taxon>
        <taxon>Eubacteriales</taxon>
        <taxon>Clostridiaceae</taxon>
        <taxon>Clostridium</taxon>
    </lineage>
</organism>
<evidence type="ECO:0000313" key="5">
    <source>
        <dbReference type="EMBL" id="MBC2399725.1"/>
    </source>
</evidence>
<evidence type="ECO:0000313" key="6">
    <source>
        <dbReference type="Proteomes" id="UP000563151"/>
    </source>
</evidence>
<reference evidence="5 6" key="1">
    <citation type="submission" date="2020-04" db="EMBL/GenBank/DDBJ databases">
        <title>Genomic insights into acetone-butanol-ethanol (ABE) fermentation by sequencing solventogenic clostridia strains.</title>
        <authorList>
            <person name="Brown S."/>
        </authorList>
    </citation>
    <scope>NUCLEOTIDE SEQUENCE [LARGE SCALE GENOMIC DNA]</scope>
    <source>
        <strain evidence="5 6">DJ011</strain>
    </source>
</reference>
<comment type="similarity">
    <text evidence="1">Belongs to the BlaI transcriptional regulatory family.</text>
</comment>
<dbReference type="PIRSF" id="PIRSF019455">
    <property type="entry name" value="CopR_AtkY"/>
    <property type="match status" value="1"/>
</dbReference>
<dbReference type="GO" id="GO:0045892">
    <property type="term" value="P:negative regulation of DNA-templated transcription"/>
    <property type="evidence" value="ECO:0007669"/>
    <property type="project" value="InterPro"/>
</dbReference>
<proteinExistence type="inferred from homology"/>
<gene>
    <name evidence="5" type="ORF">HGG79_18425</name>
</gene>
<evidence type="ECO:0000256" key="2">
    <source>
        <dbReference type="ARBA" id="ARBA00023015"/>
    </source>
</evidence>
<keyword evidence="2" id="KW-0805">Transcription regulation</keyword>
<dbReference type="InterPro" id="IPR005650">
    <property type="entry name" value="BlaI_family"/>
</dbReference>
<keyword evidence="3" id="KW-0238">DNA-binding</keyword>
<evidence type="ECO:0000256" key="3">
    <source>
        <dbReference type="ARBA" id="ARBA00023125"/>
    </source>
</evidence>
<dbReference type="RefSeq" id="WP_035152368.1">
    <property type="nucleotide sequence ID" value="NZ_JAAZWO010000034.1"/>
</dbReference>